<keyword evidence="2" id="KW-1185">Reference proteome</keyword>
<evidence type="ECO:0000313" key="1">
    <source>
        <dbReference type="EMBL" id="KAF1977736.1"/>
    </source>
</evidence>
<dbReference type="EMBL" id="ML976662">
    <property type="protein sequence ID" value="KAF1977736.1"/>
    <property type="molecule type" value="Genomic_DNA"/>
</dbReference>
<dbReference type="AlphaFoldDB" id="A0A6A5VS80"/>
<protein>
    <submittedName>
        <fullName evidence="1">Uncharacterized protein</fullName>
    </submittedName>
</protein>
<proteinExistence type="predicted"/>
<reference evidence="1" key="1">
    <citation type="journal article" date="2020" name="Stud. Mycol.">
        <title>101 Dothideomycetes genomes: a test case for predicting lifestyles and emergence of pathogens.</title>
        <authorList>
            <person name="Haridas S."/>
            <person name="Albert R."/>
            <person name="Binder M."/>
            <person name="Bloem J."/>
            <person name="Labutti K."/>
            <person name="Salamov A."/>
            <person name="Andreopoulos B."/>
            <person name="Baker S."/>
            <person name="Barry K."/>
            <person name="Bills G."/>
            <person name="Bluhm B."/>
            <person name="Cannon C."/>
            <person name="Castanera R."/>
            <person name="Culley D."/>
            <person name="Daum C."/>
            <person name="Ezra D."/>
            <person name="Gonzalez J."/>
            <person name="Henrissat B."/>
            <person name="Kuo A."/>
            <person name="Liang C."/>
            <person name="Lipzen A."/>
            <person name="Lutzoni F."/>
            <person name="Magnuson J."/>
            <person name="Mondo S."/>
            <person name="Nolan M."/>
            <person name="Ohm R."/>
            <person name="Pangilinan J."/>
            <person name="Park H.-J."/>
            <person name="Ramirez L."/>
            <person name="Alfaro M."/>
            <person name="Sun H."/>
            <person name="Tritt A."/>
            <person name="Yoshinaga Y."/>
            <person name="Zwiers L.-H."/>
            <person name="Turgeon B."/>
            <person name="Goodwin S."/>
            <person name="Spatafora J."/>
            <person name="Crous P."/>
            <person name="Grigoriev I."/>
        </authorList>
    </citation>
    <scope>NUCLEOTIDE SEQUENCE</scope>
    <source>
        <strain evidence="1">CBS 107.79</strain>
    </source>
</reference>
<name>A0A6A5VS80_9PLEO</name>
<dbReference type="OrthoDB" id="2157530at2759"/>
<accession>A0A6A5VS80</accession>
<dbReference type="Proteomes" id="UP000800036">
    <property type="component" value="Unassembled WGS sequence"/>
</dbReference>
<evidence type="ECO:0000313" key="2">
    <source>
        <dbReference type="Proteomes" id="UP000800036"/>
    </source>
</evidence>
<gene>
    <name evidence="1" type="ORF">BU23DRAFT_564611</name>
</gene>
<sequence>MWYFYSLKCQDHRDKIYALLSRSGDINPDNPNTSIIRSDYSDGTTTTTLSKNLSVFYIGRDDFYIMLQVACSTQQTALLPSWCVNLDLNDYERTALLPSGHWFPRPNSKLTSRPFLLDEQSTLAVRGRVVDAIRAASRMRVTSHIAGEFVPQFLKFFQVVMDLCIVEPDTMIKKTAMLCRTLAPHDWEVSAYGVLTEYQYLTIALFQFVCSEILDFIKSRQGRDTLETDEFYPLVSQLDGTVATLSTLLPLGHGADTISDARQERHTAEQQFRNNAIVMRRSFCISEASRFCNVMH</sequence>
<organism evidence="1 2">
    <name type="scientific">Bimuria novae-zelandiae CBS 107.79</name>
    <dbReference type="NCBI Taxonomy" id="1447943"/>
    <lineage>
        <taxon>Eukaryota</taxon>
        <taxon>Fungi</taxon>
        <taxon>Dikarya</taxon>
        <taxon>Ascomycota</taxon>
        <taxon>Pezizomycotina</taxon>
        <taxon>Dothideomycetes</taxon>
        <taxon>Pleosporomycetidae</taxon>
        <taxon>Pleosporales</taxon>
        <taxon>Massarineae</taxon>
        <taxon>Didymosphaeriaceae</taxon>
        <taxon>Bimuria</taxon>
    </lineage>
</organism>